<name>A0AA41PWM7_9ACTN</name>
<dbReference type="InterPro" id="IPR037401">
    <property type="entry name" value="SnoaL-like"/>
</dbReference>
<evidence type="ECO:0000259" key="8">
    <source>
        <dbReference type="Pfam" id="PF12680"/>
    </source>
</evidence>
<evidence type="ECO:0000256" key="2">
    <source>
        <dbReference type="ARBA" id="ARBA00011344"/>
    </source>
</evidence>
<dbReference type="NCBIfam" id="TIGR02937">
    <property type="entry name" value="sigma70-ECF"/>
    <property type="match status" value="1"/>
</dbReference>
<dbReference type="Pfam" id="PF08281">
    <property type="entry name" value="Sigma70_r4_2"/>
    <property type="match status" value="1"/>
</dbReference>
<dbReference type="InterPro" id="IPR013324">
    <property type="entry name" value="RNA_pol_sigma_r3/r4-like"/>
</dbReference>
<dbReference type="InterPro" id="IPR039425">
    <property type="entry name" value="RNA_pol_sigma-70-like"/>
</dbReference>
<evidence type="ECO:0000256" key="3">
    <source>
        <dbReference type="ARBA" id="ARBA00023015"/>
    </source>
</evidence>
<dbReference type="Gene3D" id="1.10.1740.10">
    <property type="match status" value="1"/>
</dbReference>
<keyword evidence="4" id="KW-0731">Sigma factor</keyword>
<dbReference type="Pfam" id="PF04542">
    <property type="entry name" value="Sigma70_r2"/>
    <property type="match status" value="1"/>
</dbReference>
<dbReference type="PANTHER" id="PTHR43133:SF65">
    <property type="entry name" value="ECF RNA POLYMERASE SIGMA FACTOR SIGG"/>
    <property type="match status" value="1"/>
</dbReference>
<dbReference type="PANTHER" id="PTHR43133">
    <property type="entry name" value="RNA POLYMERASE ECF-TYPE SIGMA FACTO"/>
    <property type="match status" value="1"/>
</dbReference>
<dbReference type="Gene3D" id="3.10.450.50">
    <property type="match status" value="1"/>
</dbReference>
<dbReference type="Proteomes" id="UP001165378">
    <property type="component" value="Unassembled WGS sequence"/>
</dbReference>
<keyword evidence="10" id="KW-1185">Reference proteome</keyword>
<dbReference type="CDD" id="cd06171">
    <property type="entry name" value="Sigma70_r4"/>
    <property type="match status" value="1"/>
</dbReference>
<feature type="domain" description="RNA polymerase sigma factor 70 region 4 type 2" evidence="7">
    <location>
        <begin position="143"/>
        <end position="195"/>
    </location>
</feature>
<organism evidence="9 10">
    <name type="scientific">Yinghuangia soli</name>
    <dbReference type="NCBI Taxonomy" id="2908204"/>
    <lineage>
        <taxon>Bacteria</taxon>
        <taxon>Bacillati</taxon>
        <taxon>Actinomycetota</taxon>
        <taxon>Actinomycetes</taxon>
        <taxon>Kitasatosporales</taxon>
        <taxon>Streptomycetaceae</taxon>
        <taxon>Yinghuangia</taxon>
    </lineage>
</organism>
<evidence type="ECO:0000256" key="1">
    <source>
        <dbReference type="ARBA" id="ARBA00010641"/>
    </source>
</evidence>
<keyword evidence="5" id="KW-0804">Transcription</keyword>
<dbReference type="InterPro" id="IPR013325">
    <property type="entry name" value="RNA_pol_sigma_r2"/>
</dbReference>
<accession>A0AA41PWM7</accession>
<dbReference type="InterPro" id="IPR014284">
    <property type="entry name" value="RNA_pol_sigma-70_dom"/>
</dbReference>
<comment type="subunit">
    <text evidence="2">Interacts transiently with the RNA polymerase catalytic core formed by RpoA, RpoB, RpoC and RpoZ (2 alpha, 1 beta, 1 beta' and 1 omega subunit) to form the RNA polymerase holoenzyme that can initiate transcription.</text>
</comment>
<dbReference type="InterPro" id="IPR007627">
    <property type="entry name" value="RNA_pol_sigma70_r2"/>
</dbReference>
<feature type="domain" description="RNA polymerase sigma-70 region 2" evidence="6">
    <location>
        <begin position="14"/>
        <end position="79"/>
    </location>
</feature>
<feature type="domain" description="SnoaL-like" evidence="8">
    <location>
        <begin position="219"/>
        <end position="312"/>
    </location>
</feature>
<dbReference type="RefSeq" id="WP_235050644.1">
    <property type="nucleotide sequence ID" value="NZ_JAKFHA010000002.1"/>
</dbReference>
<dbReference type="NCBIfam" id="NF006089">
    <property type="entry name" value="PRK08241.1"/>
    <property type="match status" value="1"/>
</dbReference>
<evidence type="ECO:0000259" key="6">
    <source>
        <dbReference type="Pfam" id="PF04542"/>
    </source>
</evidence>
<proteinExistence type="inferred from homology"/>
<evidence type="ECO:0000256" key="4">
    <source>
        <dbReference type="ARBA" id="ARBA00023082"/>
    </source>
</evidence>
<dbReference type="GO" id="GO:0006352">
    <property type="term" value="P:DNA-templated transcription initiation"/>
    <property type="evidence" value="ECO:0007669"/>
    <property type="project" value="InterPro"/>
</dbReference>
<comment type="caution">
    <text evidence="9">The sequence shown here is derived from an EMBL/GenBank/DDBJ whole genome shotgun (WGS) entry which is preliminary data.</text>
</comment>
<protein>
    <submittedName>
        <fullName evidence="9">Sigma-70 family RNA polymerase sigma factor</fullName>
    </submittedName>
</protein>
<dbReference type="SUPFAM" id="SSF54427">
    <property type="entry name" value="NTF2-like"/>
    <property type="match status" value="1"/>
</dbReference>
<dbReference type="GO" id="GO:0016987">
    <property type="term" value="F:sigma factor activity"/>
    <property type="evidence" value="ECO:0007669"/>
    <property type="project" value="UniProtKB-KW"/>
</dbReference>
<dbReference type="EMBL" id="JAKFHA010000002">
    <property type="protein sequence ID" value="MCF2526536.1"/>
    <property type="molecule type" value="Genomic_DNA"/>
</dbReference>
<dbReference type="AlphaFoldDB" id="A0AA41PWM7"/>
<evidence type="ECO:0000313" key="9">
    <source>
        <dbReference type="EMBL" id="MCF2526536.1"/>
    </source>
</evidence>
<evidence type="ECO:0000259" key="7">
    <source>
        <dbReference type="Pfam" id="PF08281"/>
    </source>
</evidence>
<dbReference type="InterPro" id="IPR032710">
    <property type="entry name" value="NTF2-like_dom_sf"/>
</dbReference>
<dbReference type="InterPro" id="IPR013249">
    <property type="entry name" value="RNA_pol_sigma70_r4_t2"/>
</dbReference>
<evidence type="ECO:0000256" key="5">
    <source>
        <dbReference type="ARBA" id="ARBA00023163"/>
    </source>
</evidence>
<evidence type="ECO:0000313" key="10">
    <source>
        <dbReference type="Proteomes" id="UP001165378"/>
    </source>
</evidence>
<gene>
    <name evidence="9" type="ORF">LZ495_04775</name>
</gene>
<sequence>MPSSEPPAPWGEIAAYRGELTGYCYRMLGSPFEAEDAVQETLLRAWRAADRFEGRSGVRTWLYRIATNVCFDALEAGRRRARPVDLASPVSGATGPGEPWDDALLVGPFPGNGSGTGSAAADGHLGAAGDPAAVVAARESVHLAFIAALQYLPSTQRSVLLLREVLGFSAREVADLQGTSVAAVNSVLQRARTTLAAHHGPPHEASTAAGDDVQQALATRYADAFARYDMEALAMLLHVDATMSLPPYATWMRGPADIRAWLTGPAVGCRDSRLIPTAANGVPAFAQYRPAPDGGHAAWGLHVVETAGGRITGITVFRDTERLFPLFGMPGRLAPGTPDGAVCS</sequence>
<dbReference type="SUPFAM" id="SSF88946">
    <property type="entry name" value="Sigma2 domain of RNA polymerase sigma factors"/>
    <property type="match status" value="1"/>
</dbReference>
<dbReference type="SUPFAM" id="SSF88659">
    <property type="entry name" value="Sigma3 and sigma4 domains of RNA polymerase sigma factors"/>
    <property type="match status" value="1"/>
</dbReference>
<dbReference type="Gene3D" id="1.10.10.10">
    <property type="entry name" value="Winged helix-like DNA-binding domain superfamily/Winged helix DNA-binding domain"/>
    <property type="match status" value="1"/>
</dbReference>
<keyword evidence="3" id="KW-0805">Transcription regulation</keyword>
<dbReference type="GO" id="GO:0003677">
    <property type="term" value="F:DNA binding"/>
    <property type="evidence" value="ECO:0007669"/>
    <property type="project" value="InterPro"/>
</dbReference>
<dbReference type="NCBIfam" id="TIGR02960">
    <property type="entry name" value="SigX5"/>
    <property type="match status" value="1"/>
</dbReference>
<dbReference type="InterPro" id="IPR014305">
    <property type="entry name" value="RNA_pol_sigma-G_actinobac"/>
</dbReference>
<dbReference type="Pfam" id="PF12680">
    <property type="entry name" value="SnoaL_2"/>
    <property type="match status" value="1"/>
</dbReference>
<comment type="similarity">
    <text evidence="1">Belongs to the sigma-70 factor family. ECF subfamily.</text>
</comment>
<dbReference type="InterPro" id="IPR036388">
    <property type="entry name" value="WH-like_DNA-bd_sf"/>
</dbReference>
<reference evidence="9" key="1">
    <citation type="submission" date="2022-01" db="EMBL/GenBank/DDBJ databases">
        <title>Genome-Based Taxonomic Classification of the Phylum Actinobacteria.</title>
        <authorList>
            <person name="Gao Y."/>
        </authorList>
    </citation>
    <scope>NUCLEOTIDE SEQUENCE</scope>
    <source>
        <strain evidence="9">KLBMP 8922</strain>
    </source>
</reference>